<dbReference type="AlphaFoldDB" id="A0A8R1EX08"/>
<keyword evidence="4" id="KW-0804">Transcription</keyword>
<reference evidence="7" key="1">
    <citation type="submission" date="2010-08" db="EMBL/GenBank/DDBJ databases">
        <authorList>
            <consortium name="Caenorhabditis japonica Sequencing Consortium"/>
            <person name="Wilson R.K."/>
        </authorList>
    </citation>
    <scope>NUCLEOTIDE SEQUENCE [LARGE SCALE GENOMIC DNA]</scope>
    <source>
        <strain evidence="7">DF5081</strain>
    </source>
</reference>
<evidence type="ECO:0000256" key="1">
    <source>
        <dbReference type="ARBA" id="ARBA00004123"/>
    </source>
</evidence>
<organism evidence="6 7">
    <name type="scientific">Caenorhabditis japonica</name>
    <dbReference type="NCBI Taxonomy" id="281687"/>
    <lineage>
        <taxon>Eukaryota</taxon>
        <taxon>Metazoa</taxon>
        <taxon>Ecdysozoa</taxon>
        <taxon>Nematoda</taxon>
        <taxon>Chromadorea</taxon>
        <taxon>Rhabditida</taxon>
        <taxon>Rhabditina</taxon>
        <taxon>Rhabditomorpha</taxon>
        <taxon>Rhabditoidea</taxon>
        <taxon>Rhabditidae</taxon>
        <taxon>Peloderinae</taxon>
        <taxon>Caenorhabditis</taxon>
    </lineage>
</organism>
<dbReference type="EnsemblMetazoa" id="CJA42476.1">
    <property type="protein sequence ID" value="CJA42476.1"/>
    <property type="gene ID" value="WBGene00218324"/>
</dbReference>
<dbReference type="Pfam" id="PF11571">
    <property type="entry name" value="Med27"/>
    <property type="match status" value="1"/>
</dbReference>
<dbReference type="Proteomes" id="UP000005237">
    <property type="component" value="Unassembled WGS sequence"/>
</dbReference>
<accession>A0A8R1EX08</accession>
<comment type="similarity">
    <text evidence="2">Belongs to the Mediator complex subunit 27 family.</text>
</comment>
<evidence type="ECO:0000256" key="2">
    <source>
        <dbReference type="ARBA" id="ARBA00008048"/>
    </source>
</evidence>
<evidence type="ECO:0000313" key="6">
    <source>
        <dbReference type="EnsemblMetazoa" id="CJA42476.1"/>
    </source>
</evidence>
<keyword evidence="3" id="KW-0805">Transcription regulation</keyword>
<evidence type="ECO:0000313" key="7">
    <source>
        <dbReference type="Proteomes" id="UP000005237"/>
    </source>
</evidence>
<evidence type="ECO:0000256" key="3">
    <source>
        <dbReference type="ARBA" id="ARBA00023015"/>
    </source>
</evidence>
<sequence>SAGHKNVKNIPMFDKMQEAMDKRNAIEKNIAAVADNFRQSSVIPRISRFTAPPPIKFSKHVEDSNKGLLMAMEEVMNKVRGDPMSWRFRRISHPFFRNSKCLIEVHYCARRPSGEKDFVPHMKAVIVLKYGILEDLMIGGEDEELYDQERILESKRQVYNEFTKSAKEIILCSSVTKFTSSANFTACNNYIQSYVNCFSTKCFYC</sequence>
<keyword evidence="5" id="KW-0539">Nucleus</keyword>
<evidence type="ECO:0000256" key="4">
    <source>
        <dbReference type="ARBA" id="ARBA00023163"/>
    </source>
</evidence>
<reference evidence="6" key="2">
    <citation type="submission" date="2022-06" db="UniProtKB">
        <authorList>
            <consortium name="EnsemblMetazoa"/>
        </authorList>
    </citation>
    <scope>IDENTIFICATION</scope>
    <source>
        <strain evidence="6">DF5081</strain>
    </source>
</reference>
<name>A0A8R1EX08_CAEJA</name>
<dbReference type="InterPro" id="IPR021627">
    <property type="entry name" value="Mediator_Med27"/>
</dbReference>
<protein>
    <submittedName>
        <fullName evidence="6">Uncharacterized protein</fullName>
    </submittedName>
</protein>
<dbReference type="GO" id="GO:0016592">
    <property type="term" value="C:mediator complex"/>
    <property type="evidence" value="ECO:0007669"/>
    <property type="project" value="InterPro"/>
</dbReference>
<proteinExistence type="inferred from homology"/>
<comment type="subcellular location">
    <subcellularLocation>
        <location evidence="1">Nucleus</location>
    </subcellularLocation>
</comment>
<evidence type="ECO:0000256" key="5">
    <source>
        <dbReference type="ARBA" id="ARBA00023242"/>
    </source>
</evidence>
<keyword evidence="7" id="KW-1185">Reference proteome</keyword>